<dbReference type="KEGG" id="pcea:J3359_11700"/>
<proteinExistence type="predicted"/>
<dbReference type="AlphaFoldDB" id="A0A975CKC8"/>
<organism evidence="2 3">
    <name type="scientific">Polaribacter cellanae</name>
    <dbReference type="NCBI Taxonomy" id="2818493"/>
    <lineage>
        <taxon>Bacteria</taxon>
        <taxon>Pseudomonadati</taxon>
        <taxon>Bacteroidota</taxon>
        <taxon>Flavobacteriia</taxon>
        <taxon>Flavobacteriales</taxon>
        <taxon>Flavobacteriaceae</taxon>
    </lineage>
</organism>
<keyword evidence="1" id="KW-0812">Transmembrane</keyword>
<dbReference type="EMBL" id="CP071869">
    <property type="protein sequence ID" value="QTE21486.1"/>
    <property type="molecule type" value="Genomic_DNA"/>
</dbReference>
<accession>A0A975CKC8</accession>
<feature type="transmembrane region" description="Helical" evidence="1">
    <location>
        <begin position="29"/>
        <end position="51"/>
    </location>
</feature>
<sequence>MLTNQQKNNEEEVDLGSLFVIIGRGFKNFFNFIGNIFKGIFHTIISILIFIKKNIVKIGIAAAIGFVIGIFLQVTTTDRFESEMLVQPNFKSARQLYNNVNYYNDLVKQKDTVGLQNTFSLNKEEAASLRKFTIEPIINQNDIIDSYNDFIQSVDTTTVKSYSFQEFKASFTDLDYKIHTIKVISEKNNIFNKLGDVIISSVVKNKYFNRLKELTNENLNRTDSILRQNLIQIDTLRRVYMQVMVEEAKKQTTGTSIDLGGEKRTTKELELFETNKKINSSLKDIAIDKSEKYEVINVISNFQPIGTKISGITKNKAAQLAVLGALLMILILLLLKLNAFLNTYKK</sequence>
<protein>
    <submittedName>
        <fullName evidence="2">Uncharacterized protein</fullName>
    </submittedName>
</protein>
<feature type="transmembrane region" description="Helical" evidence="1">
    <location>
        <begin position="320"/>
        <end position="341"/>
    </location>
</feature>
<name>A0A975CKC8_9FLAO</name>
<evidence type="ECO:0000313" key="2">
    <source>
        <dbReference type="EMBL" id="QTE21486.1"/>
    </source>
</evidence>
<keyword evidence="1" id="KW-0472">Membrane</keyword>
<feature type="transmembrane region" description="Helical" evidence="1">
    <location>
        <begin position="58"/>
        <end position="75"/>
    </location>
</feature>
<gene>
    <name evidence="2" type="ORF">J3359_11700</name>
</gene>
<reference evidence="2 3" key="1">
    <citation type="submission" date="2021-03" db="EMBL/GenBank/DDBJ databases">
        <title>Complete genome of Polaribacter_sp.SM13.</title>
        <authorList>
            <person name="Jeong S.W."/>
            <person name="Bae J.W."/>
        </authorList>
    </citation>
    <scope>NUCLEOTIDE SEQUENCE [LARGE SCALE GENOMIC DNA]</scope>
    <source>
        <strain evidence="2 3">SM13</strain>
    </source>
</reference>
<evidence type="ECO:0000313" key="3">
    <source>
        <dbReference type="Proteomes" id="UP000663920"/>
    </source>
</evidence>
<dbReference type="RefSeq" id="WP_208077044.1">
    <property type="nucleotide sequence ID" value="NZ_CP071869.1"/>
</dbReference>
<keyword evidence="1" id="KW-1133">Transmembrane helix</keyword>
<keyword evidence="3" id="KW-1185">Reference proteome</keyword>
<dbReference type="Proteomes" id="UP000663920">
    <property type="component" value="Chromosome"/>
</dbReference>
<evidence type="ECO:0000256" key="1">
    <source>
        <dbReference type="SAM" id="Phobius"/>
    </source>
</evidence>